<dbReference type="EMBL" id="DS028123">
    <property type="protein sequence ID" value="EEY68357.1"/>
    <property type="molecule type" value="Genomic_DNA"/>
</dbReference>
<organism evidence="1 2">
    <name type="scientific">Phytophthora infestans (strain T30-4)</name>
    <name type="common">Potato late blight agent</name>
    <dbReference type="NCBI Taxonomy" id="403677"/>
    <lineage>
        <taxon>Eukaryota</taxon>
        <taxon>Sar</taxon>
        <taxon>Stramenopiles</taxon>
        <taxon>Oomycota</taxon>
        <taxon>Peronosporomycetes</taxon>
        <taxon>Peronosporales</taxon>
        <taxon>Peronosporaceae</taxon>
        <taxon>Phytophthora</taxon>
    </lineage>
</organism>
<dbReference type="GeneID" id="9466197"/>
<gene>
    <name evidence="1" type="ORF">PITG_04805</name>
</gene>
<dbReference type="Proteomes" id="UP000006643">
    <property type="component" value="Unassembled WGS sequence"/>
</dbReference>
<protein>
    <submittedName>
        <fullName evidence="1">Crinkler (CRN) family protein, putative</fullName>
    </submittedName>
</protein>
<dbReference type="InParanoid" id="D0N228"/>
<proteinExistence type="predicted"/>
<evidence type="ECO:0000313" key="1">
    <source>
        <dbReference type="EMBL" id="EEY68357.1"/>
    </source>
</evidence>
<reference evidence="2" key="1">
    <citation type="journal article" date="2009" name="Nature">
        <title>Genome sequence and analysis of the Irish potato famine pathogen Phytophthora infestans.</title>
        <authorList>
            <consortium name="The Broad Institute Genome Sequencing Platform"/>
            <person name="Haas B.J."/>
            <person name="Kamoun S."/>
            <person name="Zody M.C."/>
            <person name="Jiang R.H."/>
            <person name="Handsaker R.E."/>
            <person name="Cano L.M."/>
            <person name="Grabherr M."/>
            <person name="Kodira C.D."/>
            <person name="Raffaele S."/>
            <person name="Torto-Alalibo T."/>
            <person name="Bozkurt T.O."/>
            <person name="Ah-Fong A.M."/>
            <person name="Alvarado L."/>
            <person name="Anderson V.L."/>
            <person name="Armstrong M.R."/>
            <person name="Avrova A."/>
            <person name="Baxter L."/>
            <person name="Beynon J."/>
            <person name="Boevink P.C."/>
            <person name="Bollmann S.R."/>
            <person name="Bos J.I."/>
            <person name="Bulone V."/>
            <person name="Cai G."/>
            <person name="Cakir C."/>
            <person name="Carrington J.C."/>
            <person name="Chawner M."/>
            <person name="Conti L."/>
            <person name="Costanzo S."/>
            <person name="Ewan R."/>
            <person name="Fahlgren N."/>
            <person name="Fischbach M.A."/>
            <person name="Fugelstad J."/>
            <person name="Gilroy E.M."/>
            <person name="Gnerre S."/>
            <person name="Green P.J."/>
            <person name="Grenville-Briggs L.J."/>
            <person name="Griffith J."/>
            <person name="Grunwald N.J."/>
            <person name="Horn K."/>
            <person name="Horner N.R."/>
            <person name="Hu C.H."/>
            <person name="Huitema E."/>
            <person name="Jeong D.H."/>
            <person name="Jones A.M."/>
            <person name="Jones J.D."/>
            <person name="Jones R.W."/>
            <person name="Karlsson E.K."/>
            <person name="Kunjeti S.G."/>
            <person name="Lamour K."/>
            <person name="Liu Z."/>
            <person name="Ma L."/>
            <person name="Maclean D."/>
            <person name="Chibucos M.C."/>
            <person name="McDonald H."/>
            <person name="McWalters J."/>
            <person name="Meijer H.J."/>
            <person name="Morgan W."/>
            <person name="Morris P.F."/>
            <person name="Munro C.A."/>
            <person name="O'Neill K."/>
            <person name="Ospina-Giraldo M."/>
            <person name="Pinzon A."/>
            <person name="Pritchard L."/>
            <person name="Ramsahoye B."/>
            <person name="Ren Q."/>
            <person name="Restrepo S."/>
            <person name="Roy S."/>
            <person name="Sadanandom A."/>
            <person name="Savidor A."/>
            <person name="Schornack S."/>
            <person name="Schwartz D.C."/>
            <person name="Schumann U.D."/>
            <person name="Schwessinger B."/>
            <person name="Seyer L."/>
            <person name="Sharpe T."/>
            <person name="Silvar C."/>
            <person name="Song J."/>
            <person name="Studholme D.J."/>
            <person name="Sykes S."/>
            <person name="Thines M."/>
            <person name="van de Vondervoort P.J."/>
            <person name="Phuntumart V."/>
            <person name="Wawra S."/>
            <person name="Weide R."/>
            <person name="Win J."/>
            <person name="Young C."/>
            <person name="Zhou S."/>
            <person name="Fry W."/>
            <person name="Meyers B.C."/>
            <person name="van West P."/>
            <person name="Ristaino J."/>
            <person name="Govers F."/>
            <person name="Birch P.R."/>
            <person name="Whisson S.C."/>
            <person name="Judelson H.S."/>
            <person name="Nusbaum C."/>
        </authorList>
    </citation>
    <scope>NUCLEOTIDE SEQUENCE [LARGE SCALE GENOMIC DNA]</scope>
    <source>
        <strain evidence="2">T30-4</strain>
    </source>
</reference>
<sequence>MARKWFQLVGEDGNAVTSADAVVVDIEDVVALRDAVKEKFRDSHLAGIAASDLTVFANRAEYDAKRSVLLPQSGSPVTAYGNNEENALIVQVPTQRQVVAPTESQQSFVWKEPKPLVGTTGATWDFQNSLDLGNLASAIGCHYQAWRDGKTDKRTHPLFVCLDGPGTGKSRLLDEFPNILQQQIFRDETQGDPAMKQLLRNAYTFKITFENGTTDNYGLSDPRKMMGTRMLYQLQDSVVWEEFLLDHANHVIPTQVLSKLSTITGTDSSQMCVILCVDSLQKLQHEPGSKRSEFYTAFASLCGLVNASKCWLIVICAATITQPVDEFLAVSPQWREMLQTTSLERPKINGRDVFDTFDYGNGALTQLLVDDMGGHGRALEESFKVMLQSQGQAFEFIPVMHKVLAAIRQAYPAIVAQMQSMKQTFLAVISRRWVDGNSLFGNLTLDQVISCGLIRLDGTRLQCPFILYMLLETHDIPWNKPATYTPAERLEDLKPWQRWEHFHCKFRALKSQAFAQEEPVLWTDIHHGARFGDGCNRRVIERQLTYALADKRMPTKTKGFKEERCSCGNNQGKCFLYQSADGSPSRDAFLCLEDATKGFFHEVHHCKCDEGKLSLDVFKQERSKVAGTDDLFILYCTSQVTADLRMLPNSALVDATCWEAYYGPFAARAFFIKSVPLPCINTSSAVQLELVEGVDSAYRARIAKKRLFASLEDALVRTKIPVKVLRRFDFHTDSREPHLGHG</sequence>
<accession>D0N228</accession>
<keyword evidence="2" id="KW-1185">Reference proteome</keyword>
<name>D0N228_PHYIT</name>
<dbReference type="KEGG" id="pif:PITG_04805"/>
<dbReference type="VEuPathDB" id="FungiDB:PITG_04805"/>
<dbReference type="AlphaFoldDB" id="D0N228"/>
<dbReference type="eggNOG" id="ENOG502RY76">
    <property type="taxonomic scope" value="Eukaryota"/>
</dbReference>
<dbReference type="HOGENOM" id="CLU_022586_0_0_1"/>
<dbReference type="RefSeq" id="XP_002905516.1">
    <property type="nucleotide sequence ID" value="XM_002905470.1"/>
</dbReference>
<evidence type="ECO:0000313" key="2">
    <source>
        <dbReference type="Proteomes" id="UP000006643"/>
    </source>
</evidence>
<dbReference type="OrthoDB" id="121753at2759"/>